<comment type="function">
    <text evidence="1">Catalyzes the phosphorylation of riboflavin to FMN followed by the adenylation of FMN to FAD.</text>
</comment>
<dbReference type="GO" id="GO:0005524">
    <property type="term" value="F:ATP binding"/>
    <property type="evidence" value="ECO:0007669"/>
    <property type="project" value="UniProtKB-UniRule"/>
</dbReference>
<dbReference type="SUPFAM" id="SSF82114">
    <property type="entry name" value="Riboflavin kinase-like"/>
    <property type="match status" value="1"/>
</dbReference>
<keyword evidence="12" id="KW-0511">Multifunctional enzyme</keyword>
<keyword evidence="10 15" id="KW-0274">FAD</keyword>
<dbReference type="GO" id="GO:0003919">
    <property type="term" value="F:FMN adenylyltransferase activity"/>
    <property type="evidence" value="ECO:0007669"/>
    <property type="project" value="UniProtKB-UniRule"/>
</dbReference>
<dbReference type="Gene3D" id="3.40.50.620">
    <property type="entry name" value="HUPs"/>
    <property type="match status" value="1"/>
</dbReference>
<dbReference type="FunFam" id="2.40.30.30:FF:000003">
    <property type="entry name" value="Riboflavin biosynthesis protein"/>
    <property type="match status" value="1"/>
</dbReference>
<keyword evidence="9 15" id="KW-0418">Kinase</keyword>
<reference evidence="17 18" key="1">
    <citation type="submission" date="2018-06" db="EMBL/GenBank/DDBJ databases">
        <title>Mucibacter soli gen. nov., sp. nov., a new member of the family Chitinophagaceae producing mucin.</title>
        <authorList>
            <person name="Kim M.-K."/>
            <person name="Park S."/>
            <person name="Kim T.-S."/>
            <person name="Joung Y."/>
            <person name="Han J.-H."/>
            <person name="Kim S.B."/>
        </authorList>
    </citation>
    <scope>NUCLEOTIDE SEQUENCE [LARGE SCALE GENOMIC DNA]</scope>
    <source>
        <strain evidence="17 18">R1-15</strain>
    </source>
</reference>
<dbReference type="SUPFAM" id="SSF52374">
    <property type="entry name" value="Nucleotidylyl transferase"/>
    <property type="match status" value="1"/>
</dbReference>
<evidence type="ECO:0000256" key="14">
    <source>
        <dbReference type="ARBA" id="ARBA00049494"/>
    </source>
</evidence>
<dbReference type="NCBIfam" id="TIGR00125">
    <property type="entry name" value="cyt_tran_rel"/>
    <property type="match status" value="1"/>
</dbReference>
<evidence type="ECO:0000256" key="3">
    <source>
        <dbReference type="ARBA" id="ARBA00005201"/>
    </source>
</evidence>
<dbReference type="Pfam" id="PF01687">
    <property type="entry name" value="Flavokinase"/>
    <property type="match status" value="1"/>
</dbReference>
<keyword evidence="8 15" id="KW-0547">Nucleotide-binding</keyword>
<name>A0A2W2APW5_9BACT</name>
<dbReference type="GO" id="GO:0009231">
    <property type="term" value="P:riboflavin biosynthetic process"/>
    <property type="evidence" value="ECO:0007669"/>
    <property type="project" value="InterPro"/>
</dbReference>
<dbReference type="InterPro" id="IPR002606">
    <property type="entry name" value="Riboflavin_kinase_bac"/>
</dbReference>
<comment type="caution">
    <text evidence="17">The sequence shown here is derived from an EMBL/GenBank/DDBJ whole genome shotgun (WGS) entry which is preliminary data.</text>
</comment>
<dbReference type="PIRSF" id="PIRSF004491">
    <property type="entry name" value="FAD_Synth"/>
    <property type="match status" value="1"/>
</dbReference>
<evidence type="ECO:0000313" key="17">
    <source>
        <dbReference type="EMBL" id="PZF74450.1"/>
    </source>
</evidence>
<comment type="pathway">
    <text evidence="3 15">Cofactor biosynthesis; FMN biosynthesis; FMN from riboflavin (ATP route): step 1/1.</text>
</comment>
<dbReference type="AlphaFoldDB" id="A0A2W2APW5"/>
<evidence type="ECO:0000256" key="5">
    <source>
        <dbReference type="ARBA" id="ARBA00022643"/>
    </source>
</evidence>
<dbReference type="EC" id="2.7.1.26" evidence="15"/>
<dbReference type="SMART" id="SM00904">
    <property type="entry name" value="Flavokinase"/>
    <property type="match status" value="1"/>
</dbReference>
<dbReference type="Proteomes" id="UP000248745">
    <property type="component" value="Unassembled WGS sequence"/>
</dbReference>
<evidence type="ECO:0000256" key="9">
    <source>
        <dbReference type="ARBA" id="ARBA00022777"/>
    </source>
</evidence>
<dbReference type="NCBIfam" id="TIGR00083">
    <property type="entry name" value="ribF"/>
    <property type="match status" value="1"/>
</dbReference>
<comment type="catalytic activity">
    <reaction evidence="13 15">
        <text>riboflavin + ATP = FMN + ADP + H(+)</text>
        <dbReference type="Rhea" id="RHEA:14357"/>
        <dbReference type="ChEBI" id="CHEBI:15378"/>
        <dbReference type="ChEBI" id="CHEBI:30616"/>
        <dbReference type="ChEBI" id="CHEBI:57986"/>
        <dbReference type="ChEBI" id="CHEBI:58210"/>
        <dbReference type="ChEBI" id="CHEBI:456216"/>
        <dbReference type="EC" id="2.7.1.26"/>
    </reaction>
</comment>
<evidence type="ECO:0000313" key="18">
    <source>
        <dbReference type="Proteomes" id="UP000248745"/>
    </source>
</evidence>
<dbReference type="InterPro" id="IPR023468">
    <property type="entry name" value="Riboflavin_kinase"/>
</dbReference>
<dbReference type="GO" id="GO:0009398">
    <property type="term" value="P:FMN biosynthetic process"/>
    <property type="evidence" value="ECO:0007669"/>
    <property type="project" value="UniProtKB-UniRule"/>
</dbReference>
<dbReference type="NCBIfam" id="NF004160">
    <property type="entry name" value="PRK05627.1-3"/>
    <property type="match status" value="1"/>
</dbReference>
<evidence type="ECO:0000259" key="16">
    <source>
        <dbReference type="SMART" id="SM00904"/>
    </source>
</evidence>
<dbReference type="EMBL" id="QKTW01000003">
    <property type="protein sequence ID" value="PZF74450.1"/>
    <property type="molecule type" value="Genomic_DNA"/>
</dbReference>
<dbReference type="UniPathway" id="UPA00277">
    <property type="reaction ID" value="UER00407"/>
</dbReference>
<dbReference type="InterPro" id="IPR015864">
    <property type="entry name" value="FAD_synthase"/>
</dbReference>
<sequence>MAVFYDITKLPAFHNAVITIGTFDGVHLGHRAILGELKRLAAERHGESVVLTFEPHPRKLLFPDQPLKLLTPLSKKVSLIMEAGIQHVVVIPFTKEFANLSATEYIEQFLVKNFHPDCIIIGYDHKFGHDRTGDISLLKQYAGKCHYHVDEIPAQLIDAAAVSSTKIRKALNDGRVAEATHMLGRPYSVEGTVIAGAQRGRTIGYPTANIRPSDPEQLVPANGVYAVRVRHNETWLNGMLNIGFNPTVTTEKIRHIEVNLFDFNADIYNETLEVAFISRLRDEKKFGSLDELKQALHNDKETATQILTPNP</sequence>
<proteinExistence type="inferred from homology"/>
<gene>
    <name evidence="17" type="ORF">DN068_02395</name>
</gene>
<dbReference type="GO" id="GO:0008531">
    <property type="term" value="F:riboflavin kinase activity"/>
    <property type="evidence" value="ECO:0007669"/>
    <property type="project" value="UniProtKB-UniRule"/>
</dbReference>
<protein>
    <recommendedName>
        <fullName evidence="15">Riboflavin biosynthesis protein</fullName>
    </recommendedName>
    <domain>
        <recommendedName>
            <fullName evidence="15">Riboflavin kinase</fullName>
            <ecNumber evidence="15">2.7.1.26</ecNumber>
        </recommendedName>
        <alternativeName>
            <fullName evidence="15">Flavokinase</fullName>
        </alternativeName>
    </domain>
    <domain>
        <recommendedName>
            <fullName evidence="15">FMN adenylyltransferase</fullName>
            <ecNumber evidence="15">2.7.7.2</ecNumber>
        </recommendedName>
        <alternativeName>
            <fullName evidence="15">FAD pyrophosphorylase</fullName>
        </alternativeName>
        <alternativeName>
            <fullName evidence="15">FAD synthase</fullName>
        </alternativeName>
    </domain>
</protein>
<evidence type="ECO:0000256" key="13">
    <source>
        <dbReference type="ARBA" id="ARBA00047880"/>
    </source>
</evidence>
<comment type="similarity">
    <text evidence="15">Belongs to the ribF family.</text>
</comment>
<dbReference type="PANTHER" id="PTHR22749:SF6">
    <property type="entry name" value="RIBOFLAVIN KINASE"/>
    <property type="match status" value="1"/>
</dbReference>
<comment type="pathway">
    <text evidence="2 15">Cofactor biosynthesis; FAD biosynthesis; FAD from FMN: step 1/1.</text>
</comment>
<evidence type="ECO:0000256" key="10">
    <source>
        <dbReference type="ARBA" id="ARBA00022827"/>
    </source>
</evidence>
<dbReference type="InterPro" id="IPR014729">
    <property type="entry name" value="Rossmann-like_a/b/a_fold"/>
</dbReference>
<evidence type="ECO:0000256" key="12">
    <source>
        <dbReference type="ARBA" id="ARBA00023268"/>
    </source>
</evidence>
<dbReference type="RefSeq" id="WP_110997288.1">
    <property type="nucleotide sequence ID" value="NZ_QKTW01000003.1"/>
</dbReference>
<keyword evidence="11 15" id="KW-0067">ATP-binding</keyword>
<evidence type="ECO:0000256" key="7">
    <source>
        <dbReference type="ARBA" id="ARBA00022695"/>
    </source>
</evidence>
<dbReference type="CDD" id="cd02064">
    <property type="entry name" value="FAD_synthetase_N"/>
    <property type="match status" value="1"/>
</dbReference>
<dbReference type="OrthoDB" id="9803667at2"/>
<accession>A0A2W2APW5</accession>
<keyword evidence="4 15" id="KW-0285">Flavoprotein</keyword>
<dbReference type="PANTHER" id="PTHR22749">
    <property type="entry name" value="RIBOFLAVIN KINASE/FMN ADENYLYLTRANSFERASE"/>
    <property type="match status" value="1"/>
</dbReference>
<dbReference type="Pfam" id="PF06574">
    <property type="entry name" value="FAD_syn"/>
    <property type="match status" value="1"/>
</dbReference>
<comment type="catalytic activity">
    <reaction evidence="14 15">
        <text>FMN + ATP + H(+) = FAD + diphosphate</text>
        <dbReference type="Rhea" id="RHEA:17237"/>
        <dbReference type="ChEBI" id="CHEBI:15378"/>
        <dbReference type="ChEBI" id="CHEBI:30616"/>
        <dbReference type="ChEBI" id="CHEBI:33019"/>
        <dbReference type="ChEBI" id="CHEBI:57692"/>
        <dbReference type="ChEBI" id="CHEBI:58210"/>
        <dbReference type="EC" id="2.7.7.2"/>
    </reaction>
</comment>
<dbReference type="FunFam" id="3.40.50.620:FF:000021">
    <property type="entry name" value="Riboflavin biosynthesis protein"/>
    <property type="match status" value="1"/>
</dbReference>
<evidence type="ECO:0000256" key="1">
    <source>
        <dbReference type="ARBA" id="ARBA00002121"/>
    </source>
</evidence>
<evidence type="ECO:0000256" key="6">
    <source>
        <dbReference type="ARBA" id="ARBA00022679"/>
    </source>
</evidence>
<dbReference type="InterPro" id="IPR023465">
    <property type="entry name" value="Riboflavin_kinase_dom_sf"/>
</dbReference>
<evidence type="ECO:0000256" key="2">
    <source>
        <dbReference type="ARBA" id="ARBA00004726"/>
    </source>
</evidence>
<evidence type="ECO:0000256" key="4">
    <source>
        <dbReference type="ARBA" id="ARBA00022630"/>
    </source>
</evidence>
<dbReference type="EC" id="2.7.7.2" evidence="15"/>
<feature type="domain" description="Riboflavin kinase" evidence="16">
    <location>
        <begin position="182"/>
        <end position="308"/>
    </location>
</feature>
<dbReference type="NCBIfam" id="NF004162">
    <property type="entry name" value="PRK05627.1-5"/>
    <property type="match status" value="1"/>
</dbReference>
<dbReference type="UniPathway" id="UPA00276">
    <property type="reaction ID" value="UER00406"/>
</dbReference>
<evidence type="ECO:0000256" key="8">
    <source>
        <dbReference type="ARBA" id="ARBA00022741"/>
    </source>
</evidence>
<keyword evidence="6 15" id="KW-0808">Transferase</keyword>
<evidence type="ECO:0000256" key="15">
    <source>
        <dbReference type="PIRNR" id="PIRNR004491"/>
    </source>
</evidence>
<keyword evidence="7 15" id="KW-0548">Nucleotidyltransferase</keyword>
<dbReference type="Gene3D" id="2.40.30.30">
    <property type="entry name" value="Riboflavin kinase-like"/>
    <property type="match status" value="1"/>
</dbReference>
<dbReference type="GO" id="GO:0006747">
    <property type="term" value="P:FAD biosynthetic process"/>
    <property type="evidence" value="ECO:0007669"/>
    <property type="project" value="UniProtKB-UniRule"/>
</dbReference>
<dbReference type="InterPro" id="IPR015865">
    <property type="entry name" value="Riboflavin_kinase_bac/euk"/>
</dbReference>
<keyword evidence="18" id="KW-1185">Reference proteome</keyword>
<organism evidence="17 18">
    <name type="scientific">Taibaiella soli</name>
    <dbReference type="NCBI Taxonomy" id="1649169"/>
    <lineage>
        <taxon>Bacteria</taxon>
        <taxon>Pseudomonadati</taxon>
        <taxon>Bacteroidota</taxon>
        <taxon>Chitinophagia</taxon>
        <taxon>Chitinophagales</taxon>
        <taxon>Chitinophagaceae</taxon>
        <taxon>Taibaiella</taxon>
    </lineage>
</organism>
<keyword evidence="5 15" id="KW-0288">FMN</keyword>
<evidence type="ECO:0000256" key="11">
    <source>
        <dbReference type="ARBA" id="ARBA00022840"/>
    </source>
</evidence>
<dbReference type="InterPro" id="IPR004821">
    <property type="entry name" value="Cyt_trans-like"/>
</dbReference>